<dbReference type="InParanoid" id="A0A165CX52"/>
<dbReference type="PANTHER" id="PTHR43205:SF7">
    <property type="entry name" value="PROSTAGLANDIN REDUCTASE 1"/>
    <property type="match status" value="1"/>
</dbReference>
<dbReference type="RefSeq" id="XP_040761374.1">
    <property type="nucleotide sequence ID" value="XM_040913902.1"/>
</dbReference>
<dbReference type="Gene3D" id="3.40.50.720">
    <property type="entry name" value="NAD(P)-binding Rossmann-like Domain"/>
    <property type="match status" value="1"/>
</dbReference>
<keyword evidence="3" id="KW-1185">Reference proteome</keyword>
<protein>
    <submittedName>
        <fullName evidence="2">Alcohol dehydrogenase</fullName>
    </submittedName>
</protein>
<reference evidence="2 3" key="1">
    <citation type="journal article" date="2016" name="Mol. Biol. Evol.">
        <title>Comparative Genomics of Early-Diverging Mushroom-Forming Fungi Provides Insights into the Origins of Lignocellulose Decay Capabilities.</title>
        <authorList>
            <person name="Nagy L.G."/>
            <person name="Riley R."/>
            <person name="Tritt A."/>
            <person name="Adam C."/>
            <person name="Daum C."/>
            <person name="Floudas D."/>
            <person name="Sun H."/>
            <person name="Yadav J.S."/>
            <person name="Pangilinan J."/>
            <person name="Larsson K.H."/>
            <person name="Matsuura K."/>
            <person name="Barry K."/>
            <person name="Labutti K."/>
            <person name="Kuo R."/>
            <person name="Ohm R.A."/>
            <person name="Bhattacharya S.S."/>
            <person name="Shirouzu T."/>
            <person name="Yoshinaga Y."/>
            <person name="Martin F.M."/>
            <person name="Grigoriev I.V."/>
            <person name="Hibbett D.S."/>
        </authorList>
    </citation>
    <scope>NUCLEOTIDE SEQUENCE [LARGE SCALE GENOMIC DNA]</scope>
    <source>
        <strain evidence="2 3">93-53</strain>
    </source>
</reference>
<dbReference type="PANTHER" id="PTHR43205">
    <property type="entry name" value="PROSTAGLANDIN REDUCTASE"/>
    <property type="match status" value="1"/>
</dbReference>
<dbReference type="GO" id="GO:0016628">
    <property type="term" value="F:oxidoreductase activity, acting on the CH-CH group of donors, NAD or NADP as acceptor"/>
    <property type="evidence" value="ECO:0007669"/>
    <property type="project" value="InterPro"/>
</dbReference>
<dbReference type="InterPro" id="IPR013149">
    <property type="entry name" value="ADH-like_C"/>
</dbReference>
<dbReference type="CDD" id="cd05288">
    <property type="entry name" value="PGDH"/>
    <property type="match status" value="1"/>
</dbReference>
<dbReference type="AlphaFoldDB" id="A0A165CX52"/>
<dbReference type="Proteomes" id="UP000076871">
    <property type="component" value="Unassembled WGS sequence"/>
</dbReference>
<sequence length="341" mass="37244">MAPVRNGRVLFNEIPTSRWQSPLFIMRASLTMIPVGSQTIDLENAPLEGGFLVKTLVLSIDPYIRSRMRDSSITGYLATTSTIFTIRINAVILCTSCHDVSPSYCIVAAAIAFQEYFVAKDASVFHMLENKEKLPWSIYIGVLGMPGQTAHHGWREFAHAKKGDVVFVTPGGGPIGATVIQLAKAEGLQVIASAHSENKIEFICSIGADVAFNYKTTKALDVLQKNGPINIYWDNVGGETLEAALEAAAVGARFIECGMISAYTASEPYIVKNLVQIIAKQLRVSGFIVTSLDDKWLVDFHKEFPPKVASDQIKYKEDVSKGLESAGQAILDELTGKNKKK</sequence>
<dbReference type="InterPro" id="IPR036291">
    <property type="entry name" value="NAD(P)-bd_dom_sf"/>
</dbReference>
<dbReference type="Gene3D" id="3.90.180.10">
    <property type="entry name" value="Medium-chain alcohol dehydrogenases, catalytic domain"/>
    <property type="match status" value="1"/>
</dbReference>
<dbReference type="GeneID" id="63830930"/>
<dbReference type="InterPro" id="IPR045010">
    <property type="entry name" value="MDR_fam"/>
</dbReference>
<evidence type="ECO:0000259" key="1">
    <source>
        <dbReference type="Pfam" id="PF00107"/>
    </source>
</evidence>
<dbReference type="EMBL" id="KV427642">
    <property type="protein sequence ID" value="KZT03634.1"/>
    <property type="molecule type" value="Genomic_DNA"/>
</dbReference>
<dbReference type="Pfam" id="PF00107">
    <property type="entry name" value="ADH_zinc_N"/>
    <property type="match status" value="1"/>
</dbReference>
<evidence type="ECO:0000313" key="2">
    <source>
        <dbReference type="EMBL" id="KZT03634.1"/>
    </source>
</evidence>
<dbReference type="InterPro" id="IPR011032">
    <property type="entry name" value="GroES-like_sf"/>
</dbReference>
<dbReference type="FunCoup" id="A0A165CX52">
    <property type="interactions" value="71"/>
</dbReference>
<accession>A0A165CX52</accession>
<evidence type="ECO:0000313" key="3">
    <source>
        <dbReference type="Proteomes" id="UP000076871"/>
    </source>
</evidence>
<name>A0A165CX52_9APHY</name>
<dbReference type="SUPFAM" id="SSF51735">
    <property type="entry name" value="NAD(P)-binding Rossmann-fold domains"/>
    <property type="match status" value="1"/>
</dbReference>
<dbReference type="OrthoDB" id="809632at2759"/>
<proteinExistence type="predicted"/>
<feature type="domain" description="Alcohol dehydrogenase-like C-terminal" evidence="1">
    <location>
        <begin position="174"/>
        <end position="293"/>
    </location>
</feature>
<gene>
    <name evidence="2" type="ORF">LAESUDRAFT_787152</name>
</gene>
<organism evidence="2 3">
    <name type="scientific">Laetiporus sulphureus 93-53</name>
    <dbReference type="NCBI Taxonomy" id="1314785"/>
    <lineage>
        <taxon>Eukaryota</taxon>
        <taxon>Fungi</taxon>
        <taxon>Dikarya</taxon>
        <taxon>Basidiomycota</taxon>
        <taxon>Agaricomycotina</taxon>
        <taxon>Agaricomycetes</taxon>
        <taxon>Polyporales</taxon>
        <taxon>Laetiporus</taxon>
    </lineage>
</organism>
<dbReference type="SUPFAM" id="SSF50129">
    <property type="entry name" value="GroES-like"/>
    <property type="match status" value="1"/>
</dbReference>